<dbReference type="GO" id="GO:0042910">
    <property type="term" value="F:xenobiotic transmembrane transporter activity"/>
    <property type="evidence" value="ECO:0007669"/>
    <property type="project" value="InterPro"/>
</dbReference>
<evidence type="ECO:0000256" key="5">
    <source>
        <dbReference type="ARBA" id="ARBA00023136"/>
    </source>
</evidence>
<proteinExistence type="predicted"/>
<keyword evidence="2" id="KW-1003">Cell membrane</keyword>
<comment type="subcellular location">
    <subcellularLocation>
        <location evidence="1">Cell membrane</location>
        <topology evidence="1">Multi-pass membrane protein</topology>
    </subcellularLocation>
</comment>
<dbReference type="EMBL" id="JAGTPW010000078">
    <property type="protein sequence ID" value="MBR8646204.1"/>
    <property type="molecule type" value="Genomic_DNA"/>
</dbReference>
<name>A0A941FNT4_9BACI</name>
<dbReference type="AlphaFoldDB" id="A0A941FNT4"/>
<dbReference type="InterPro" id="IPR051327">
    <property type="entry name" value="MATE_MepA_subfamily"/>
</dbReference>
<protein>
    <recommendedName>
        <fullName evidence="9">MatE protein</fullName>
    </recommendedName>
</protein>
<dbReference type="PANTHER" id="PTHR43823">
    <property type="entry name" value="SPORULATION PROTEIN YKVU"/>
    <property type="match status" value="1"/>
</dbReference>
<evidence type="ECO:0000313" key="8">
    <source>
        <dbReference type="Proteomes" id="UP000680045"/>
    </source>
</evidence>
<keyword evidence="5 6" id="KW-0472">Membrane</keyword>
<evidence type="ECO:0000256" key="3">
    <source>
        <dbReference type="ARBA" id="ARBA00022692"/>
    </source>
</evidence>
<dbReference type="GO" id="GO:0015297">
    <property type="term" value="F:antiporter activity"/>
    <property type="evidence" value="ECO:0007669"/>
    <property type="project" value="InterPro"/>
</dbReference>
<feature type="transmembrane region" description="Helical" evidence="6">
    <location>
        <begin position="12"/>
        <end position="34"/>
    </location>
</feature>
<evidence type="ECO:0000256" key="6">
    <source>
        <dbReference type="SAM" id="Phobius"/>
    </source>
</evidence>
<evidence type="ECO:0000256" key="4">
    <source>
        <dbReference type="ARBA" id="ARBA00022989"/>
    </source>
</evidence>
<dbReference type="GO" id="GO:0005886">
    <property type="term" value="C:plasma membrane"/>
    <property type="evidence" value="ECO:0007669"/>
    <property type="project" value="UniProtKB-SubCell"/>
</dbReference>
<dbReference type="InterPro" id="IPR002528">
    <property type="entry name" value="MATE_fam"/>
</dbReference>
<dbReference type="Proteomes" id="UP000680045">
    <property type="component" value="Unassembled WGS sequence"/>
</dbReference>
<evidence type="ECO:0008006" key="9">
    <source>
        <dbReference type="Google" id="ProtNLM"/>
    </source>
</evidence>
<reference evidence="7" key="1">
    <citation type="submission" date="2021-04" db="EMBL/GenBank/DDBJ databases">
        <title>Whole genome sequencing of Enterococci isolates from hospitalized patients.</title>
        <authorList>
            <person name="Ogoti B.M."/>
            <person name="Onyambu F.G."/>
        </authorList>
    </citation>
    <scope>NUCLEOTIDE SEQUENCE</scope>
    <source>
        <strain evidence="7">242</strain>
    </source>
</reference>
<dbReference type="Pfam" id="PF01554">
    <property type="entry name" value="MatE"/>
    <property type="match status" value="1"/>
</dbReference>
<feature type="transmembrane region" description="Helical" evidence="6">
    <location>
        <begin position="88"/>
        <end position="108"/>
    </location>
</feature>
<accession>A0A941FNT4</accession>
<evidence type="ECO:0000256" key="1">
    <source>
        <dbReference type="ARBA" id="ARBA00004651"/>
    </source>
</evidence>
<gene>
    <name evidence="7" type="ORF">KEH51_27515</name>
</gene>
<keyword evidence="3 6" id="KW-0812">Transmembrane</keyword>
<feature type="transmembrane region" description="Helical" evidence="6">
    <location>
        <begin position="54"/>
        <end position="76"/>
    </location>
</feature>
<evidence type="ECO:0000256" key="2">
    <source>
        <dbReference type="ARBA" id="ARBA00022475"/>
    </source>
</evidence>
<evidence type="ECO:0000313" key="7">
    <source>
        <dbReference type="EMBL" id="MBR8646204.1"/>
    </source>
</evidence>
<feature type="transmembrane region" description="Helical" evidence="6">
    <location>
        <begin position="128"/>
        <end position="150"/>
    </location>
</feature>
<organism evidence="7 8">
    <name type="scientific">Peribacillus frigoritolerans</name>
    <dbReference type="NCBI Taxonomy" id="450367"/>
    <lineage>
        <taxon>Bacteria</taxon>
        <taxon>Bacillati</taxon>
        <taxon>Bacillota</taxon>
        <taxon>Bacilli</taxon>
        <taxon>Bacillales</taxon>
        <taxon>Bacillaceae</taxon>
        <taxon>Peribacillus</taxon>
    </lineage>
</organism>
<comment type="caution">
    <text evidence="7">The sequence shown here is derived from an EMBL/GenBank/DDBJ whole genome shotgun (WGS) entry which is preliminary data.</text>
</comment>
<sequence length="207" mass="23576">MNTLKEVSATGFPSFSIQITMFFSIIFINNLLVSLGGELHVSAFTIQNAYITNFLMFVVIGITTGIQPLISYNYGAKLYERVYKITSLGMKFTFILTLFLTLLIFFFTDSIVNFFTGGDQAFQNLGVWATRVFNVTLPLAATTLFISCYFQSIEQTTKATFIAIGDLLFFSIPLLYILPKFFGVNGVWYSIPRCRYTRIFNSYLFYV</sequence>
<dbReference type="PANTHER" id="PTHR43823:SF3">
    <property type="entry name" value="MULTIDRUG EXPORT PROTEIN MEPA"/>
    <property type="match status" value="1"/>
</dbReference>
<keyword evidence="4 6" id="KW-1133">Transmembrane helix</keyword>